<dbReference type="EMBL" id="ABEU02000001">
    <property type="protein sequence ID" value="PNR62162.1"/>
    <property type="molecule type" value="Genomic_DNA"/>
</dbReference>
<sequence>MYETKLPSYIRFCCIPGDSRFCGFICFVALKNVATLVRMRNLQLLMVVLMQVLCRLMVTSANFHVVNIYYGLYGDSGFDYQMVIPSTQWGCQGFQNATIAGGKYPDCYGGYSLHIPDNTCGFSGVMIRPACSGRYFGKILDKDGVDIGDCYWNDAGNISAFACKLNVSDSNFQIVYDRLLCSTKMCGS</sequence>
<gene>
    <name evidence="1" type="ORF">PHYPA_000586</name>
</gene>
<keyword evidence="3" id="KW-1185">Reference proteome</keyword>
<proteinExistence type="predicted"/>
<dbReference type="EnsemblPlants" id="Pp3c1_12820V3.1">
    <property type="protein sequence ID" value="PAC:32969077.CDS.1"/>
    <property type="gene ID" value="Pp3c1_12820"/>
</dbReference>
<dbReference type="AlphaFoldDB" id="A9SK23"/>
<organism evidence="1">
    <name type="scientific">Physcomitrium patens</name>
    <name type="common">Spreading-leaved earth moss</name>
    <name type="synonym">Physcomitrella patens</name>
    <dbReference type="NCBI Taxonomy" id="3218"/>
    <lineage>
        <taxon>Eukaryota</taxon>
        <taxon>Viridiplantae</taxon>
        <taxon>Streptophyta</taxon>
        <taxon>Embryophyta</taxon>
        <taxon>Bryophyta</taxon>
        <taxon>Bryophytina</taxon>
        <taxon>Bryopsida</taxon>
        <taxon>Funariidae</taxon>
        <taxon>Funariales</taxon>
        <taxon>Funariaceae</taxon>
        <taxon>Physcomitrium</taxon>
    </lineage>
</organism>
<dbReference type="InParanoid" id="A9SK23"/>
<evidence type="ECO:0000313" key="2">
    <source>
        <dbReference type="EnsemblPlants" id="PAC:32969077.CDS.1"/>
    </source>
</evidence>
<dbReference type="HOGENOM" id="CLU_1443284_0_0_1"/>
<dbReference type="Gramene" id="Pp3c1_12820V3.1">
    <property type="protein sequence ID" value="PAC:32969077.CDS.1"/>
    <property type="gene ID" value="Pp3c1_12820"/>
</dbReference>
<name>A9SK23_PHYPA</name>
<dbReference type="Gramene" id="Pp3c1_12820V3.2">
    <property type="protein sequence ID" value="PAC:32969078.CDS.1"/>
    <property type="gene ID" value="Pp3c1_12820"/>
</dbReference>
<reference evidence="1 3" key="2">
    <citation type="journal article" date="2018" name="Plant J.">
        <title>The Physcomitrella patens chromosome-scale assembly reveals moss genome structure and evolution.</title>
        <authorList>
            <person name="Lang D."/>
            <person name="Ullrich K.K."/>
            <person name="Murat F."/>
            <person name="Fuchs J."/>
            <person name="Jenkins J."/>
            <person name="Haas F.B."/>
            <person name="Piednoel M."/>
            <person name="Gundlach H."/>
            <person name="Van Bel M."/>
            <person name="Meyberg R."/>
            <person name="Vives C."/>
            <person name="Morata J."/>
            <person name="Symeonidi A."/>
            <person name="Hiss M."/>
            <person name="Muchero W."/>
            <person name="Kamisugi Y."/>
            <person name="Saleh O."/>
            <person name="Blanc G."/>
            <person name="Decker E.L."/>
            <person name="van Gessel N."/>
            <person name="Grimwood J."/>
            <person name="Hayes R.D."/>
            <person name="Graham S.W."/>
            <person name="Gunter L.E."/>
            <person name="McDaniel S.F."/>
            <person name="Hoernstein S.N.W."/>
            <person name="Larsson A."/>
            <person name="Li F.W."/>
            <person name="Perroud P.F."/>
            <person name="Phillips J."/>
            <person name="Ranjan P."/>
            <person name="Rokshar D.S."/>
            <person name="Rothfels C.J."/>
            <person name="Schneider L."/>
            <person name="Shu S."/>
            <person name="Stevenson D.W."/>
            <person name="Thummler F."/>
            <person name="Tillich M."/>
            <person name="Villarreal Aguilar J.C."/>
            <person name="Widiez T."/>
            <person name="Wong G.K."/>
            <person name="Wymore A."/>
            <person name="Zhang Y."/>
            <person name="Zimmer A.D."/>
            <person name="Quatrano R.S."/>
            <person name="Mayer K.F.X."/>
            <person name="Goodstein D."/>
            <person name="Casacuberta J.M."/>
            <person name="Vandepoele K."/>
            <person name="Reski R."/>
            <person name="Cuming A.C."/>
            <person name="Tuskan G.A."/>
            <person name="Maumus F."/>
            <person name="Salse J."/>
            <person name="Schmutz J."/>
            <person name="Rensing S.A."/>
        </authorList>
    </citation>
    <scope>NUCLEOTIDE SEQUENCE [LARGE SCALE GENOMIC DNA]</scope>
    <source>
        <strain evidence="2 3">cv. Gransden 2004</strain>
    </source>
</reference>
<dbReference type="EnsemblPlants" id="Pp3c1_12820V3.2">
    <property type="protein sequence ID" value="PAC:32969078.CDS.1"/>
    <property type="gene ID" value="Pp3c1_12820"/>
</dbReference>
<dbReference type="Proteomes" id="UP000006727">
    <property type="component" value="Chromosome 1"/>
</dbReference>
<accession>A9SK23</accession>
<dbReference type="PaxDb" id="3218-PP1S86_211V6.1"/>
<evidence type="ECO:0000313" key="1">
    <source>
        <dbReference type="EMBL" id="PNR62162.1"/>
    </source>
</evidence>
<protein>
    <submittedName>
        <fullName evidence="1 2">Uncharacterized protein</fullName>
    </submittedName>
</protein>
<reference evidence="1 3" key="1">
    <citation type="journal article" date="2008" name="Science">
        <title>The Physcomitrella genome reveals evolutionary insights into the conquest of land by plants.</title>
        <authorList>
            <person name="Rensing S."/>
            <person name="Lang D."/>
            <person name="Zimmer A."/>
            <person name="Terry A."/>
            <person name="Salamov A."/>
            <person name="Shapiro H."/>
            <person name="Nishiyama T."/>
            <person name="Perroud P.-F."/>
            <person name="Lindquist E."/>
            <person name="Kamisugi Y."/>
            <person name="Tanahashi T."/>
            <person name="Sakakibara K."/>
            <person name="Fujita T."/>
            <person name="Oishi K."/>
            <person name="Shin-I T."/>
            <person name="Kuroki Y."/>
            <person name="Toyoda A."/>
            <person name="Suzuki Y."/>
            <person name="Hashimoto A."/>
            <person name="Yamaguchi K."/>
            <person name="Sugano A."/>
            <person name="Kohara Y."/>
            <person name="Fujiyama A."/>
            <person name="Anterola A."/>
            <person name="Aoki S."/>
            <person name="Ashton N."/>
            <person name="Barbazuk W.B."/>
            <person name="Barker E."/>
            <person name="Bennetzen J."/>
            <person name="Bezanilla M."/>
            <person name="Blankenship R."/>
            <person name="Cho S.H."/>
            <person name="Dutcher S."/>
            <person name="Estelle M."/>
            <person name="Fawcett J.A."/>
            <person name="Gundlach H."/>
            <person name="Hanada K."/>
            <person name="Heyl A."/>
            <person name="Hicks K.A."/>
            <person name="Hugh J."/>
            <person name="Lohr M."/>
            <person name="Mayer K."/>
            <person name="Melkozernov A."/>
            <person name="Murata T."/>
            <person name="Nelson D."/>
            <person name="Pils B."/>
            <person name="Prigge M."/>
            <person name="Reiss B."/>
            <person name="Renner T."/>
            <person name="Rombauts S."/>
            <person name="Rushton P."/>
            <person name="Sanderfoot A."/>
            <person name="Schween G."/>
            <person name="Shiu S.-H."/>
            <person name="Stueber K."/>
            <person name="Theodoulou F.L."/>
            <person name="Tu H."/>
            <person name="Van de Peer Y."/>
            <person name="Verrier P.J."/>
            <person name="Waters E."/>
            <person name="Wood A."/>
            <person name="Yang L."/>
            <person name="Cove D."/>
            <person name="Cuming A."/>
            <person name="Hasebe M."/>
            <person name="Lucas S."/>
            <person name="Mishler D.B."/>
            <person name="Reski R."/>
            <person name="Grigoriev I."/>
            <person name="Quatrano R.S."/>
            <person name="Boore J.L."/>
        </authorList>
    </citation>
    <scope>NUCLEOTIDE SEQUENCE [LARGE SCALE GENOMIC DNA]</scope>
    <source>
        <strain evidence="2 3">cv. Gransden 2004</strain>
    </source>
</reference>
<dbReference type="OMA" id="HMVNERS"/>
<reference evidence="2" key="3">
    <citation type="submission" date="2020-12" db="UniProtKB">
        <authorList>
            <consortium name="EnsemblPlants"/>
        </authorList>
    </citation>
    <scope>IDENTIFICATION</scope>
</reference>
<evidence type="ECO:0000313" key="3">
    <source>
        <dbReference type="Proteomes" id="UP000006727"/>
    </source>
</evidence>